<evidence type="ECO:0000256" key="5">
    <source>
        <dbReference type="ARBA" id="ARBA00022553"/>
    </source>
</evidence>
<evidence type="ECO:0000256" key="12">
    <source>
        <dbReference type="ARBA" id="ARBA00023012"/>
    </source>
</evidence>
<dbReference type="CDD" id="cd06225">
    <property type="entry name" value="HAMP"/>
    <property type="match status" value="1"/>
</dbReference>
<dbReference type="SUPFAM" id="SSF47384">
    <property type="entry name" value="Homodimeric domain of signal transducing histidine kinase"/>
    <property type="match status" value="1"/>
</dbReference>
<evidence type="ECO:0000259" key="17">
    <source>
        <dbReference type="PROSITE" id="PS50885"/>
    </source>
</evidence>
<proteinExistence type="predicted"/>
<dbReference type="PANTHER" id="PTHR45528">
    <property type="entry name" value="SENSOR HISTIDINE KINASE CPXA"/>
    <property type="match status" value="1"/>
</dbReference>
<dbReference type="PANTHER" id="PTHR45528:SF1">
    <property type="entry name" value="SENSOR HISTIDINE KINASE CPXA"/>
    <property type="match status" value="1"/>
</dbReference>
<evidence type="ECO:0000259" key="16">
    <source>
        <dbReference type="PROSITE" id="PS50109"/>
    </source>
</evidence>
<dbReference type="GO" id="GO:0005886">
    <property type="term" value="C:plasma membrane"/>
    <property type="evidence" value="ECO:0007669"/>
    <property type="project" value="UniProtKB-SubCell"/>
</dbReference>
<dbReference type="GO" id="GO:0000155">
    <property type="term" value="F:phosphorelay sensor kinase activity"/>
    <property type="evidence" value="ECO:0007669"/>
    <property type="project" value="InterPro"/>
</dbReference>
<dbReference type="InterPro" id="IPR003661">
    <property type="entry name" value="HisK_dim/P_dom"/>
</dbReference>
<evidence type="ECO:0000256" key="11">
    <source>
        <dbReference type="ARBA" id="ARBA00022989"/>
    </source>
</evidence>
<keyword evidence="9" id="KW-0418">Kinase</keyword>
<dbReference type="SUPFAM" id="SSF158472">
    <property type="entry name" value="HAMP domain-like"/>
    <property type="match status" value="1"/>
</dbReference>
<feature type="domain" description="Histidine kinase" evidence="16">
    <location>
        <begin position="258"/>
        <end position="388"/>
    </location>
</feature>
<evidence type="ECO:0000256" key="13">
    <source>
        <dbReference type="ARBA" id="ARBA00023136"/>
    </source>
</evidence>
<evidence type="ECO:0000256" key="10">
    <source>
        <dbReference type="ARBA" id="ARBA00022840"/>
    </source>
</evidence>
<gene>
    <name evidence="18" type="ORF">ENJ12_08280</name>
</gene>
<dbReference type="SMART" id="SM00304">
    <property type="entry name" value="HAMP"/>
    <property type="match status" value="1"/>
</dbReference>
<keyword evidence="14" id="KW-0175">Coiled coil</keyword>
<feature type="coiled-coil region" evidence="14">
    <location>
        <begin position="81"/>
        <end position="131"/>
    </location>
</feature>
<dbReference type="InterPro" id="IPR036890">
    <property type="entry name" value="HATPase_C_sf"/>
</dbReference>
<dbReference type="PROSITE" id="PS50109">
    <property type="entry name" value="HIS_KIN"/>
    <property type="match status" value="1"/>
</dbReference>
<dbReference type="Gene3D" id="1.10.287.130">
    <property type="match status" value="1"/>
</dbReference>
<comment type="catalytic activity">
    <reaction evidence="1">
        <text>ATP + protein L-histidine = ADP + protein N-phospho-L-histidine.</text>
        <dbReference type="EC" id="2.7.13.3"/>
    </reaction>
</comment>
<evidence type="ECO:0000256" key="7">
    <source>
        <dbReference type="ARBA" id="ARBA00022692"/>
    </source>
</evidence>
<dbReference type="InterPro" id="IPR003660">
    <property type="entry name" value="HAMP_dom"/>
</dbReference>
<evidence type="ECO:0000256" key="14">
    <source>
        <dbReference type="SAM" id="Coils"/>
    </source>
</evidence>
<keyword evidence="6" id="KW-0808">Transferase</keyword>
<dbReference type="PROSITE" id="PS50885">
    <property type="entry name" value="HAMP"/>
    <property type="match status" value="1"/>
</dbReference>
<dbReference type="Gene3D" id="6.10.340.10">
    <property type="match status" value="1"/>
</dbReference>
<dbReference type="Pfam" id="PF00672">
    <property type="entry name" value="HAMP"/>
    <property type="match status" value="1"/>
</dbReference>
<dbReference type="EC" id="2.7.13.3" evidence="3"/>
<organism evidence="18">
    <name type="scientific">Thiolapillus brandeum</name>
    <dbReference type="NCBI Taxonomy" id="1076588"/>
    <lineage>
        <taxon>Bacteria</taxon>
        <taxon>Pseudomonadati</taxon>
        <taxon>Pseudomonadota</taxon>
        <taxon>Gammaproteobacteria</taxon>
        <taxon>Chromatiales</taxon>
        <taxon>Sedimenticolaceae</taxon>
        <taxon>Thiolapillus</taxon>
    </lineage>
</organism>
<dbReference type="AlphaFoldDB" id="A0A831RZ44"/>
<dbReference type="SUPFAM" id="SSF55874">
    <property type="entry name" value="ATPase domain of HSP90 chaperone/DNA topoisomerase II/histidine kinase"/>
    <property type="match status" value="1"/>
</dbReference>
<evidence type="ECO:0000256" key="8">
    <source>
        <dbReference type="ARBA" id="ARBA00022741"/>
    </source>
</evidence>
<evidence type="ECO:0000256" key="15">
    <source>
        <dbReference type="SAM" id="Phobius"/>
    </source>
</evidence>
<accession>A0A831RZ44</accession>
<dbReference type="InterPro" id="IPR036097">
    <property type="entry name" value="HisK_dim/P_sf"/>
</dbReference>
<keyword evidence="7 15" id="KW-0812">Transmembrane</keyword>
<feature type="transmembrane region" description="Helical" evidence="15">
    <location>
        <begin position="178"/>
        <end position="200"/>
    </location>
</feature>
<comment type="subcellular location">
    <subcellularLocation>
        <location evidence="2">Cell membrane</location>
        <topology evidence="2">Multi-pass membrane protein</topology>
    </subcellularLocation>
</comment>
<keyword evidence="8" id="KW-0547">Nucleotide-binding</keyword>
<dbReference type="Pfam" id="PF00512">
    <property type="entry name" value="HisKA"/>
    <property type="match status" value="1"/>
</dbReference>
<protein>
    <recommendedName>
        <fullName evidence="3">histidine kinase</fullName>
        <ecNumber evidence="3">2.7.13.3</ecNumber>
    </recommendedName>
</protein>
<dbReference type="Proteomes" id="UP000886339">
    <property type="component" value="Unassembled WGS sequence"/>
</dbReference>
<dbReference type="EMBL" id="DRLF01000290">
    <property type="protein sequence ID" value="HEC06833.1"/>
    <property type="molecule type" value="Genomic_DNA"/>
</dbReference>
<evidence type="ECO:0000313" key="18">
    <source>
        <dbReference type="EMBL" id="HEC06833.1"/>
    </source>
</evidence>
<dbReference type="CDD" id="cd00082">
    <property type="entry name" value="HisKA"/>
    <property type="match status" value="1"/>
</dbReference>
<dbReference type="SMART" id="SM00388">
    <property type="entry name" value="HisKA"/>
    <property type="match status" value="1"/>
</dbReference>
<sequence length="388" mass="43441">MSFKPATILQLTLLGFILVAVPLTLGLINTQLQVDHLATRMQKAVLTSAQAVESGRLIATQALNMERSALQYLVLKDTNIRNRYEEQRKSFVREIRRLLDLPLDEALSTRLQKLQEHEARLHQRLQQDNEASDSGKEQLDENEQLSMLAAPIPFDVTALITAESRRVNEQISAVRRLLLWQAAALIPLALLIAVVFSLLVSRPLRHLGGAIRQLGAGEFNAPIQVRGPQDIRELGEQLDWLRQQLAALNEQKMQFLHHVSHELKTPLTTIREGAGLLQDGITGELTAEQQEVVQILHDNSLQLQSHVERLLDFNLALSQEHPPEQKRVELSALVEAAVDNRQLALQSRHIKVHMQLVPVSVTGDARQLRSVIDNLLSNAIKFSPAGGE</sequence>
<dbReference type="Gene3D" id="3.30.565.10">
    <property type="entry name" value="Histidine kinase-like ATPase, C-terminal domain"/>
    <property type="match status" value="1"/>
</dbReference>
<evidence type="ECO:0000256" key="1">
    <source>
        <dbReference type="ARBA" id="ARBA00000085"/>
    </source>
</evidence>
<keyword evidence="4" id="KW-1003">Cell membrane</keyword>
<evidence type="ECO:0000256" key="6">
    <source>
        <dbReference type="ARBA" id="ARBA00022679"/>
    </source>
</evidence>
<name>A0A831RZ44_9GAMM</name>
<keyword evidence="12" id="KW-0902">Two-component regulatory system</keyword>
<keyword evidence="5" id="KW-0597">Phosphoprotein</keyword>
<comment type="caution">
    <text evidence="18">The sequence shown here is derived from an EMBL/GenBank/DDBJ whole genome shotgun (WGS) entry which is preliminary data.</text>
</comment>
<feature type="domain" description="HAMP" evidence="17">
    <location>
        <begin position="198"/>
        <end position="250"/>
    </location>
</feature>
<dbReference type="InterPro" id="IPR050398">
    <property type="entry name" value="HssS/ArlS-like"/>
</dbReference>
<evidence type="ECO:0000256" key="9">
    <source>
        <dbReference type="ARBA" id="ARBA00022777"/>
    </source>
</evidence>
<keyword evidence="10" id="KW-0067">ATP-binding</keyword>
<keyword evidence="11 15" id="KW-1133">Transmembrane helix</keyword>
<evidence type="ECO:0000256" key="4">
    <source>
        <dbReference type="ARBA" id="ARBA00022475"/>
    </source>
</evidence>
<dbReference type="GO" id="GO:0005524">
    <property type="term" value="F:ATP binding"/>
    <property type="evidence" value="ECO:0007669"/>
    <property type="project" value="UniProtKB-KW"/>
</dbReference>
<evidence type="ECO:0000256" key="3">
    <source>
        <dbReference type="ARBA" id="ARBA00012438"/>
    </source>
</evidence>
<evidence type="ECO:0000256" key="2">
    <source>
        <dbReference type="ARBA" id="ARBA00004651"/>
    </source>
</evidence>
<dbReference type="InterPro" id="IPR005467">
    <property type="entry name" value="His_kinase_dom"/>
</dbReference>
<reference evidence="18" key="1">
    <citation type="journal article" date="2020" name="mSystems">
        <title>Genome- and Community-Level Interaction Insights into Carbon Utilization and Element Cycling Functions of Hydrothermarchaeota in Hydrothermal Sediment.</title>
        <authorList>
            <person name="Zhou Z."/>
            <person name="Liu Y."/>
            <person name="Xu W."/>
            <person name="Pan J."/>
            <person name="Luo Z.H."/>
            <person name="Li M."/>
        </authorList>
    </citation>
    <scope>NUCLEOTIDE SEQUENCE [LARGE SCALE GENOMIC DNA]</scope>
    <source>
        <strain evidence="18">HyVt-458</strain>
    </source>
</reference>
<feature type="non-terminal residue" evidence="18">
    <location>
        <position position="388"/>
    </location>
</feature>
<keyword evidence="13 15" id="KW-0472">Membrane</keyword>